<feature type="region of interest" description="Disordered" evidence="1">
    <location>
        <begin position="56"/>
        <end position="104"/>
    </location>
</feature>
<name>A0AA40LH34_CNENI</name>
<evidence type="ECO:0000256" key="1">
    <source>
        <dbReference type="SAM" id="MobiDB-lite"/>
    </source>
</evidence>
<dbReference type="AlphaFoldDB" id="A0AA40LH34"/>
<evidence type="ECO:0000313" key="3">
    <source>
        <dbReference type="Proteomes" id="UP001177744"/>
    </source>
</evidence>
<evidence type="ECO:0000313" key="2">
    <source>
        <dbReference type="EMBL" id="KAK1333331.1"/>
    </source>
</evidence>
<dbReference type="Proteomes" id="UP001177744">
    <property type="component" value="Unassembled WGS sequence"/>
</dbReference>
<gene>
    <name evidence="2" type="ORF">QTO34_005714</name>
</gene>
<feature type="compositionally biased region" description="Polar residues" evidence="1">
    <location>
        <begin position="59"/>
        <end position="71"/>
    </location>
</feature>
<comment type="caution">
    <text evidence="2">The sequence shown here is derived from an EMBL/GenBank/DDBJ whole genome shotgun (WGS) entry which is preliminary data.</text>
</comment>
<dbReference type="EMBL" id="JAULJE010000016">
    <property type="protein sequence ID" value="KAK1333331.1"/>
    <property type="molecule type" value="Genomic_DNA"/>
</dbReference>
<sequence>MTVELARDRKASDLAQLPCRLASRRETEDGRGFPACSAHSDLALNFEKCDAALTGSEDLVSSESGIPTATREQSERREEAGGAAPKRGPRRLAQDPGFPRSPGFVQKVIWKDVRKDIQSN</sequence>
<accession>A0AA40LH34</accession>
<proteinExistence type="predicted"/>
<reference evidence="2" key="1">
    <citation type="submission" date="2023-06" db="EMBL/GenBank/DDBJ databases">
        <title>Reference genome for the Northern bat (Eptesicus nilssonii), a most northern bat species.</title>
        <authorList>
            <person name="Laine V.N."/>
            <person name="Pulliainen A.T."/>
            <person name="Lilley T.M."/>
        </authorList>
    </citation>
    <scope>NUCLEOTIDE SEQUENCE</scope>
    <source>
        <strain evidence="2">BLF_Eptnil</strain>
        <tissue evidence="2">Kidney</tissue>
    </source>
</reference>
<keyword evidence="3" id="KW-1185">Reference proteome</keyword>
<organism evidence="2 3">
    <name type="scientific">Cnephaeus nilssonii</name>
    <name type="common">Northern bat</name>
    <name type="synonym">Eptesicus nilssonii</name>
    <dbReference type="NCBI Taxonomy" id="3371016"/>
    <lineage>
        <taxon>Eukaryota</taxon>
        <taxon>Metazoa</taxon>
        <taxon>Chordata</taxon>
        <taxon>Craniata</taxon>
        <taxon>Vertebrata</taxon>
        <taxon>Euteleostomi</taxon>
        <taxon>Mammalia</taxon>
        <taxon>Eutheria</taxon>
        <taxon>Laurasiatheria</taxon>
        <taxon>Chiroptera</taxon>
        <taxon>Yangochiroptera</taxon>
        <taxon>Vespertilionidae</taxon>
        <taxon>Cnephaeus</taxon>
    </lineage>
</organism>
<protein>
    <submittedName>
        <fullName evidence="2">Uncharacterized protein</fullName>
    </submittedName>
</protein>